<dbReference type="PATRIC" id="fig|1227491.4.peg.4135"/>
<gene>
    <name evidence="1" type="ORF">C480_20584</name>
</gene>
<evidence type="ECO:0000313" key="2">
    <source>
        <dbReference type="Proteomes" id="UP000011591"/>
    </source>
</evidence>
<sequence length="62" mass="6836">MAGTTAPITSVKRAFDVIDALWKLDGAGPTELARTMDIRLFNPWSDSWMSCTSVIPCIHIAR</sequence>
<protein>
    <submittedName>
        <fullName evidence="1">Uncharacterized protein</fullName>
    </submittedName>
</protein>
<dbReference type="EMBL" id="AOIP01000058">
    <property type="protein sequence ID" value="ELY99161.1"/>
    <property type="molecule type" value="Genomic_DNA"/>
</dbReference>
<proteinExistence type="predicted"/>
<reference evidence="1 2" key="1">
    <citation type="journal article" date="2014" name="PLoS Genet.">
        <title>Phylogenetically driven sequencing of extremely halophilic archaea reveals strategies for static and dynamic osmo-response.</title>
        <authorList>
            <person name="Becker E.A."/>
            <person name="Seitzer P.M."/>
            <person name="Tritt A."/>
            <person name="Larsen D."/>
            <person name="Krusor M."/>
            <person name="Yao A.I."/>
            <person name="Wu D."/>
            <person name="Madern D."/>
            <person name="Eisen J.A."/>
            <person name="Darling A.E."/>
            <person name="Facciotti M.T."/>
        </authorList>
    </citation>
    <scope>NUCLEOTIDE SEQUENCE [LARGE SCALE GENOMIC DNA]</scope>
    <source>
        <strain evidence="1 2">DSM 13077</strain>
    </source>
</reference>
<dbReference type="Proteomes" id="UP000011591">
    <property type="component" value="Unassembled WGS sequence"/>
</dbReference>
<name>M0ALE7_9EURY</name>
<evidence type="ECO:0000313" key="1">
    <source>
        <dbReference type="EMBL" id="ELY99161.1"/>
    </source>
</evidence>
<accession>M0ALE7</accession>
<organism evidence="1 2">
    <name type="scientific">Natrialba aegyptia DSM 13077</name>
    <dbReference type="NCBI Taxonomy" id="1227491"/>
    <lineage>
        <taxon>Archaea</taxon>
        <taxon>Methanobacteriati</taxon>
        <taxon>Methanobacteriota</taxon>
        <taxon>Stenosarchaea group</taxon>
        <taxon>Halobacteria</taxon>
        <taxon>Halobacteriales</taxon>
        <taxon>Natrialbaceae</taxon>
        <taxon>Natrialba</taxon>
    </lineage>
</organism>
<keyword evidence="2" id="KW-1185">Reference proteome</keyword>
<dbReference type="RefSeq" id="WP_006667495.1">
    <property type="nucleotide sequence ID" value="NZ_AOIP01000058.1"/>
</dbReference>
<comment type="caution">
    <text evidence="1">The sequence shown here is derived from an EMBL/GenBank/DDBJ whole genome shotgun (WGS) entry which is preliminary data.</text>
</comment>
<dbReference type="OrthoDB" id="383486at2157"/>
<dbReference type="AlphaFoldDB" id="M0ALE7"/>